<keyword evidence="6 7" id="KW-0472">Membrane</keyword>
<dbReference type="GO" id="GO:0016020">
    <property type="term" value="C:membrane"/>
    <property type="evidence" value="ECO:0007669"/>
    <property type="project" value="UniProtKB-SubCell"/>
</dbReference>
<evidence type="ECO:0000259" key="8">
    <source>
        <dbReference type="Pfam" id="PF00324"/>
    </source>
</evidence>
<dbReference type="InterPro" id="IPR004841">
    <property type="entry name" value="AA-permease/SLC12A_dom"/>
</dbReference>
<evidence type="ECO:0000256" key="3">
    <source>
        <dbReference type="ARBA" id="ARBA00022692"/>
    </source>
</evidence>
<dbReference type="Pfam" id="PF00324">
    <property type="entry name" value="AA_permease"/>
    <property type="match status" value="1"/>
</dbReference>
<evidence type="ECO:0000256" key="6">
    <source>
        <dbReference type="ARBA" id="ARBA00023136"/>
    </source>
</evidence>
<evidence type="ECO:0000313" key="10">
    <source>
        <dbReference type="Proteomes" id="UP000271031"/>
    </source>
</evidence>
<evidence type="ECO:0000256" key="5">
    <source>
        <dbReference type="ARBA" id="ARBA00022989"/>
    </source>
</evidence>
<accession>A0A3M8D950</accession>
<evidence type="ECO:0000256" key="2">
    <source>
        <dbReference type="ARBA" id="ARBA00022448"/>
    </source>
</evidence>
<feature type="transmembrane region" description="Helical" evidence="7">
    <location>
        <begin position="211"/>
        <end position="232"/>
    </location>
</feature>
<dbReference type="InterPro" id="IPR004840">
    <property type="entry name" value="Amino_acid_permease_CS"/>
</dbReference>
<dbReference type="Gene3D" id="1.20.1740.10">
    <property type="entry name" value="Amino acid/polyamine transporter I"/>
    <property type="match status" value="1"/>
</dbReference>
<reference evidence="9 10" key="1">
    <citation type="submission" date="2018-10" db="EMBL/GenBank/DDBJ databases">
        <title>Phylogenomics of Brevibacillus.</title>
        <authorList>
            <person name="Dunlap C."/>
        </authorList>
    </citation>
    <scope>NUCLEOTIDE SEQUENCE [LARGE SCALE GENOMIC DNA]</scope>
    <source>
        <strain evidence="9 10">JCM 15716</strain>
    </source>
</reference>
<keyword evidence="5 7" id="KW-1133">Transmembrane helix</keyword>
<sequence>MEQLNLTTESNVTETKSEGRLHRTLKTRHLSMIALGGAIGTGLFLASGSSISTAGAGGALVAFLAVGIMIYFMMTSLGEMATLIPSAGSFDTYATRFVDPALGFAIGWSYWATWALTLPTELTAASLVMKYWFPDSSSFLWCFLFLSLMLLLNVFSARGYGEGEYWFSIIKVATIILFLIAGLAMIVGILGGKAVGFENFNLGGTPFHGGFAAIFIVFLAAGFSFQGTELVGLASGEAENPEKTIPKSIKQTFWRILIFYVLAIFVIGILIPYNDPSLLNSSTDVAVSPFTLVFKRAGLAAAAAVMNTVILTAVLSAGNASIYASSRMLWALAKEGKAPRCFTKLSSKGVPLNAIFLVVIVGMLAFLSSFYGNGVVYSWLISATGLVGFYTWLGISISHYRFRKAYIAQGRDLNKLVYKAKWFPFGPIFSIVISIMIILGQSYSFATSGDSIPWGDFIAPYSSLPIFLVTWIGYKYMKKTKVVPLEECDFEFKD</sequence>
<keyword evidence="3 7" id="KW-0812">Transmembrane</keyword>
<feature type="transmembrane region" description="Helical" evidence="7">
    <location>
        <begin position="169"/>
        <end position="191"/>
    </location>
</feature>
<feature type="transmembrane region" description="Helical" evidence="7">
    <location>
        <begin position="138"/>
        <end position="157"/>
    </location>
</feature>
<dbReference type="Proteomes" id="UP000271031">
    <property type="component" value="Unassembled WGS sequence"/>
</dbReference>
<dbReference type="EMBL" id="RHHQ01000017">
    <property type="protein sequence ID" value="RNB84562.1"/>
    <property type="molecule type" value="Genomic_DNA"/>
</dbReference>
<organism evidence="9 10">
    <name type="scientific">Brevibacillus fluminis</name>
    <dbReference type="NCBI Taxonomy" id="511487"/>
    <lineage>
        <taxon>Bacteria</taxon>
        <taxon>Bacillati</taxon>
        <taxon>Bacillota</taxon>
        <taxon>Bacilli</taxon>
        <taxon>Bacillales</taxon>
        <taxon>Paenibacillaceae</taxon>
        <taxon>Brevibacillus</taxon>
    </lineage>
</organism>
<dbReference type="FunFam" id="1.20.1740.10:FF:000001">
    <property type="entry name" value="Amino acid permease"/>
    <property type="match status" value="1"/>
</dbReference>
<dbReference type="GO" id="GO:0015171">
    <property type="term" value="F:amino acid transmembrane transporter activity"/>
    <property type="evidence" value="ECO:0007669"/>
    <property type="project" value="TreeGrafter"/>
</dbReference>
<dbReference type="OrthoDB" id="9780162at2"/>
<dbReference type="PIRSF" id="PIRSF006060">
    <property type="entry name" value="AA_transporter"/>
    <property type="match status" value="1"/>
</dbReference>
<feature type="transmembrane region" description="Helical" evidence="7">
    <location>
        <begin position="97"/>
        <end position="118"/>
    </location>
</feature>
<feature type="transmembrane region" description="Helical" evidence="7">
    <location>
        <begin position="422"/>
        <end position="445"/>
    </location>
</feature>
<feature type="transmembrane region" description="Helical" evidence="7">
    <location>
        <begin position="377"/>
        <end position="402"/>
    </location>
</feature>
<feature type="transmembrane region" description="Helical" evidence="7">
    <location>
        <begin position="350"/>
        <end position="371"/>
    </location>
</feature>
<feature type="transmembrane region" description="Helical" evidence="7">
    <location>
        <begin position="253"/>
        <end position="273"/>
    </location>
</feature>
<feature type="transmembrane region" description="Helical" evidence="7">
    <location>
        <begin position="57"/>
        <end position="77"/>
    </location>
</feature>
<feature type="domain" description="Amino acid permease/ SLC12A" evidence="8">
    <location>
        <begin position="29"/>
        <end position="482"/>
    </location>
</feature>
<evidence type="ECO:0000313" key="9">
    <source>
        <dbReference type="EMBL" id="RNB84562.1"/>
    </source>
</evidence>
<gene>
    <name evidence="9" type="ORF">EDM56_20865</name>
</gene>
<comment type="caution">
    <text evidence="9">The sequence shown here is derived from an EMBL/GenBank/DDBJ whole genome shotgun (WGS) entry which is preliminary data.</text>
</comment>
<feature type="transmembrane region" description="Helical" evidence="7">
    <location>
        <begin position="30"/>
        <end position="51"/>
    </location>
</feature>
<dbReference type="PANTHER" id="PTHR43341:SF1">
    <property type="entry name" value="GENERAL AMINO-ACID PERMEASE GAP1"/>
    <property type="match status" value="1"/>
</dbReference>
<dbReference type="RefSeq" id="WP_122919845.1">
    <property type="nucleotide sequence ID" value="NZ_RHHQ01000017.1"/>
</dbReference>
<evidence type="ECO:0000256" key="4">
    <source>
        <dbReference type="ARBA" id="ARBA00022970"/>
    </source>
</evidence>
<evidence type="ECO:0000256" key="1">
    <source>
        <dbReference type="ARBA" id="ARBA00004141"/>
    </source>
</evidence>
<proteinExistence type="predicted"/>
<name>A0A3M8D950_9BACL</name>
<evidence type="ECO:0000256" key="7">
    <source>
        <dbReference type="SAM" id="Phobius"/>
    </source>
</evidence>
<feature type="transmembrane region" description="Helical" evidence="7">
    <location>
        <begin position="293"/>
        <end position="318"/>
    </location>
</feature>
<comment type="subcellular location">
    <subcellularLocation>
        <location evidence="1">Membrane</location>
        <topology evidence="1">Multi-pass membrane protein</topology>
    </subcellularLocation>
</comment>
<dbReference type="PROSITE" id="PS00218">
    <property type="entry name" value="AMINO_ACID_PERMEASE_1"/>
    <property type="match status" value="1"/>
</dbReference>
<feature type="transmembrane region" description="Helical" evidence="7">
    <location>
        <begin position="457"/>
        <end position="474"/>
    </location>
</feature>
<keyword evidence="4" id="KW-0029">Amino-acid transport</keyword>
<keyword evidence="10" id="KW-1185">Reference proteome</keyword>
<protein>
    <submittedName>
        <fullName evidence="9">Amino acid permease</fullName>
    </submittedName>
</protein>
<dbReference type="AlphaFoldDB" id="A0A3M8D950"/>
<dbReference type="InterPro" id="IPR050524">
    <property type="entry name" value="APC_YAT"/>
</dbReference>
<keyword evidence="2" id="KW-0813">Transport</keyword>
<dbReference type="PANTHER" id="PTHR43341">
    <property type="entry name" value="AMINO ACID PERMEASE"/>
    <property type="match status" value="1"/>
</dbReference>